<organism evidence="1 2">
    <name type="scientific">Thermomonas beijingensis</name>
    <dbReference type="NCBI Taxonomy" id="2872701"/>
    <lineage>
        <taxon>Bacteria</taxon>
        <taxon>Pseudomonadati</taxon>
        <taxon>Pseudomonadota</taxon>
        <taxon>Gammaproteobacteria</taxon>
        <taxon>Lysobacterales</taxon>
        <taxon>Lysobacteraceae</taxon>
        <taxon>Thermomonas</taxon>
    </lineage>
</organism>
<gene>
    <name evidence="1" type="ORF">K7B09_10665</name>
</gene>
<evidence type="ECO:0000313" key="1">
    <source>
        <dbReference type="EMBL" id="MBZ4186781.1"/>
    </source>
</evidence>
<dbReference type="Proteomes" id="UP001430290">
    <property type="component" value="Unassembled WGS sequence"/>
</dbReference>
<protein>
    <submittedName>
        <fullName evidence="1">Uncharacterized protein</fullName>
    </submittedName>
</protein>
<evidence type="ECO:0000313" key="2">
    <source>
        <dbReference type="Proteomes" id="UP001430290"/>
    </source>
</evidence>
<comment type="caution">
    <text evidence="1">The sequence shown here is derived from an EMBL/GenBank/DDBJ whole genome shotgun (WGS) entry which is preliminary data.</text>
</comment>
<sequence>MLVIYGSGHGYILRRMAEESLIFDVLNTEAYLKQHL</sequence>
<proteinExistence type="predicted"/>
<reference evidence="1" key="1">
    <citation type="submission" date="2021-09" db="EMBL/GenBank/DDBJ databases">
        <authorList>
            <person name="Wu T."/>
            <person name="Guo S.Z."/>
        </authorList>
    </citation>
    <scope>NUCLEOTIDE SEQUENCE</scope>
    <source>
        <strain evidence="1">RSS-23</strain>
    </source>
</reference>
<dbReference type="EMBL" id="JAIQDJ010000007">
    <property type="protein sequence ID" value="MBZ4186781.1"/>
    <property type="molecule type" value="Genomic_DNA"/>
</dbReference>
<keyword evidence="2" id="KW-1185">Reference proteome</keyword>
<name>A0ABS7TG93_9GAMM</name>
<accession>A0ABS7TG93</accession>